<evidence type="ECO:0000313" key="3">
    <source>
        <dbReference type="Proteomes" id="UP000196125"/>
    </source>
</evidence>
<dbReference type="EMBL" id="FXXI01000003">
    <property type="protein sequence ID" value="SMS00837.1"/>
    <property type="molecule type" value="Genomic_DNA"/>
</dbReference>
<sequence length="315" mass="35506">MSENQWKNIGKSILSSTSNKTRKEISIPTEKENIIVIGTDIHDESFWTQMMFIAAATYRIKSGMRAADNNVIAIVPYGYTNLEIGVLETYKKEFKFELVTIKNSAQLISLLNRNRDRVKIQDLYLYTHGTPGEINFNMGGSPKITITKHSLANISEKSFSVNGIIHSFACRTGMKLSIALLNKSKFNNDAEAKPDESLAMQMAKYFHVQVNAFLTRTFYRHVLRDYQLDSKIEQELKSLRKKNGDNSVYNLFNEYEALPHKGISDGITNFGARKAGTDNYVLWPIHGGRCRPSSASTPKGLSKGVKIFTPDGTWS</sequence>
<organism evidence="2 3">
    <name type="scientific">Vibrio mangrovi</name>
    <dbReference type="NCBI Taxonomy" id="474394"/>
    <lineage>
        <taxon>Bacteria</taxon>
        <taxon>Pseudomonadati</taxon>
        <taxon>Pseudomonadota</taxon>
        <taxon>Gammaproteobacteria</taxon>
        <taxon>Vibrionales</taxon>
        <taxon>Vibrionaceae</taxon>
        <taxon>Vibrio</taxon>
    </lineage>
</organism>
<evidence type="ECO:0000313" key="1">
    <source>
        <dbReference type="EMBL" id="MDW6004549.1"/>
    </source>
</evidence>
<evidence type="ECO:0000313" key="4">
    <source>
        <dbReference type="Proteomes" id="UP001283366"/>
    </source>
</evidence>
<name>A0A1Y6IT55_9VIBR</name>
<gene>
    <name evidence="1" type="ORF">SBX37_16960</name>
    <name evidence="2" type="ORF">VIM7927_02108</name>
</gene>
<accession>A0A1Y6IT55</accession>
<reference evidence="1 4" key="2">
    <citation type="submission" date="2023-11" db="EMBL/GenBank/DDBJ databases">
        <title>Plant-associative lifestyle of Vibrio porteresiae and its evolutionary dynamics.</title>
        <authorList>
            <person name="Rameshkumar N."/>
            <person name="Kirti K."/>
        </authorList>
    </citation>
    <scope>NUCLEOTIDE SEQUENCE [LARGE SCALE GENOMIC DNA]</scope>
    <source>
        <strain evidence="1 4">MSSRF38</strain>
    </source>
</reference>
<dbReference type="AlphaFoldDB" id="A0A1Y6IT55"/>
<proteinExistence type="predicted"/>
<dbReference type="OrthoDB" id="9021298at2"/>
<keyword evidence="4" id="KW-1185">Reference proteome</keyword>
<protein>
    <submittedName>
        <fullName evidence="2">Uncharacterized protein</fullName>
    </submittedName>
</protein>
<dbReference type="Proteomes" id="UP000196125">
    <property type="component" value="Unassembled WGS sequence"/>
</dbReference>
<evidence type="ECO:0000313" key="2">
    <source>
        <dbReference type="EMBL" id="SMS00837.1"/>
    </source>
</evidence>
<dbReference type="EMBL" id="JAWRCO010000002">
    <property type="protein sequence ID" value="MDW6004549.1"/>
    <property type="molecule type" value="Genomic_DNA"/>
</dbReference>
<reference evidence="2 3" key="1">
    <citation type="submission" date="2017-05" db="EMBL/GenBank/DDBJ databases">
        <authorList>
            <person name="Song R."/>
            <person name="Chenine A.L."/>
            <person name="Ruprecht R.M."/>
        </authorList>
    </citation>
    <scope>NUCLEOTIDE SEQUENCE [LARGE SCALE GENOMIC DNA]</scope>
    <source>
        <strain evidence="2 3">CECT 7927</strain>
    </source>
</reference>
<dbReference type="Proteomes" id="UP001283366">
    <property type="component" value="Unassembled WGS sequence"/>
</dbReference>
<dbReference type="RefSeq" id="WP_087480892.1">
    <property type="nucleotide sequence ID" value="NZ_AP024884.1"/>
</dbReference>